<evidence type="ECO:0000256" key="17">
    <source>
        <dbReference type="ARBA" id="ARBA00048623"/>
    </source>
</evidence>
<dbReference type="EC" id="2.7.8.26" evidence="5 19"/>
<evidence type="ECO:0000256" key="8">
    <source>
        <dbReference type="ARBA" id="ARBA00022573"/>
    </source>
</evidence>
<comment type="caution">
    <text evidence="20">The sequence shown here is derived from an EMBL/GenBank/DDBJ whole genome shotgun (WGS) entry which is preliminary data.</text>
</comment>
<comment type="similarity">
    <text evidence="4 19">Belongs to the CobS family.</text>
</comment>
<feature type="transmembrane region" description="Helical" evidence="19">
    <location>
        <begin position="180"/>
        <end position="210"/>
    </location>
</feature>
<reference evidence="20" key="2">
    <citation type="submission" date="2023-01" db="EMBL/GenBank/DDBJ databases">
        <title>Draft genome sequence of Litoribrevibacter albus strain NBRC 110071.</title>
        <authorList>
            <person name="Sun Q."/>
            <person name="Mori K."/>
        </authorList>
    </citation>
    <scope>NUCLEOTIDE SEQUENCE</scope>
    <source>
        <strain evidence="20">NBRC 110071</strain>
    </source>
</reference>
<evidence type="ECO:0000256" key="4">
    <source>
        <dbReference type="ARBA" id="ARBA00010561"/>
    </source>
</evidence>
<dbReference type="PANTHER" id="PTHR34148:SF1">
    <property type="entry name" value="ADENOSYLCOBINAMIDE-GDP RIBAZOLETRANSFERASE"/>
    <property type="match status" value="1"/>
</dbReference>
<evidence type="ECO:0000256" key="5">
    <source>
        <dbReference type="ARBA" id="ARBA00013200"/>
    </source>
</evidence>
<evidence type="ECO:0000256" key="11">
    <source>
        <dbReference type="ARBA" id="ARBA00022842"/>
    </source>
</evidence>
<dbReference type="GO" id="GO:0051073">
    <property type="term" value="F:adenosylcobinamide-GDP ribazoletransferase activity"/>
    <property type="evidence" value="ECO:0007669"/>
    <property type="project" value="UniProtKB-UniRule"/>
</dbReference>
<evidence type="ECO:0000313" key="20">
    <source>
        <dbReference type="EMBL" id="GLQ29938.1"/>
    </source>
</evidence>
<dbReference type="NCBIfam" id="TIGR00317">
    <property type="entry name" value="cobS"/>
    <property type="match status" value="1"/>
</dbReference>
<evidence type="ECO:0000256" key="12">
    <source>
        <dbReference type="ARBA" id="ARBA00022989"/>
    </source>
</evidence>
<feature type="transmembrane region" description="Helical" evidence="19">
    <location>
        <begin position="61"/>
        <end position="80"/>
    </location>
</feature>
<feature type="transmembrane region" description="Helical" evidence="19">
    <location>
        <begin position="33"/>
        <end position="54"/>
    </location>
</feature>
<evidence type="ECO:0000313" key="21">
    <source>
        <dbReference type="Proteomes" id="UP001161389"/>
    </source>
</evidence>
<dbReference type="RefSeq" id="WP_284378198.1">
    <property type="nucleotide sequence ID" value="NZ_BSNM01000003.1"/>
</dbReference>
<dbReference type="PANTHER" id="PTHR34148">
    <property type="entry name" value="ADENOSYLCOBINAMIDE-GDP RIBAZOLETRANSFERASE"/>
    <property type="match status" value="1"/>
</dbReference>
<reference evidence="20" key="1">
    <citation type="journal article" date="2014" name="Int. J. Syst. Evol. Microbiol.">
        <title>Complete genome sequence of Corynebacterium casei LMG S-19264T (=DSM 44701T), isolated from a smear-ripened cheese.</title>
        <authorList>
            <consortium name="US DOE Joint Genome Institute (JGI-PGF)"/>
            <person name="Walter F."/>
            <person name="Albersmeier A."/>
            <person name="Kalinowski J."/>
            <person name="Ruckert C."/>
        </authorList>
    </citation>
    <scope>NUCLEOTIDE SEQUENCE</scope>
    <source>
        <strain evidence="20">NBRC 110071</strain>
    </source>
</reference>
<evidence type="ECO:0000256" key="18">
    <source>
        <dbReference type="ARBA" id="ARBA00049504"/>
    </source>
</evidence>
<dbReference type="InterPro" id="IPR003805">
    <property type="entry name" value="CobS"/>
</dbReference>
<evidence type="ECO:0000256" key="19">
    <source>
        <dbReference type="HAMAP-Rule" id="MF_00719"/>
    </source>
</evidence>
<dbReference type="Proteomes" id="UP001161389">
    <property type="component" value="Unassembled WGS sequence"/>
</dbReference>
<dbReference type="GO" id="GO:0005886">
    <property type="term" value="C:plasma membrane"/>
    <property type="evidence" value="ECO:0007669"/>
    <property type="project" value="UniProtKB-SubCell"/>
</dbReference>
<keyword evidence="21" id="KW-1185">Reference proteome</keyword>
<evidence type="ECO:0000256" key="16">
    <source>
        <dbReference type="ARBA" id="ARBA00032853"/>
    </source>
</evidence>
<feature type="transmembrane region" description="Helical" evidence="19">
    <location>
        <begin position="139"/>
        <end position="160"/>
    </location>
</feature>
<evidence type="ECO:0000256" key="1">
    <source>
        <dbReference type="ARBA" id="ARBA00001946"/>
    </source>
</evidence>
<dbReference type="GO" id="GO:0008818">
    <property type="term" value="F:cobalamin 5'-phosphate synthase activity"/>
    <property type="evidence" value="ECO:0007669"/>
    <property type="project" value="UniProtKB-UniRule"/>
</dbReference>
<comment type="pathway">
    <text evidence="3 19">Cofactor biosynthesis; adenosylcobalamin biosynthesis; adenosylcobalamin from cob(II)yrinate a,c-diamide: step 7/7.</text>
</comment>
<evidence type="ECO:0000256" key="2">
    <source>
        <dbReference type="ARBA" id="ARBA00004651"/>
    </source>
</evidence>
<feature type="transmembrane region" description="Helical" evidence="19">
    <location>
        <begin position="108"/>
        <end position="127"/>
    </location>
</feature>
<dbReference type="Pfam" id="PF02654">
    <property type="entry name" value="CobS"/>
    <property type="match status" value="1"/>
</dbReference>
<dbReference type="GO" id="GO:0009236">
    <property type="term" value="P:cobalamin biosynthetic process"/>
    <property type="evidence" value="ECO:0007669"/>
    <property type="project" value="UniProtKB-UniRule"/>
</dbReference>
<name>A0AA37W5Z1_9GAMM</name>
<comment type="cofactor">
    <cofactor evidence="1 19">
        <name>Mg(2+)</name>
        <dbReference type="ChEBI" id="CHEBI:18420"/>
    </cofactor>
</comment>
<accession>A0AA37W5Z1</accession>
<evidence type="ECO:0000256" key="3">
    <source>
        <dbReference type="ARBA" id="ARBA00004663"/>
    </source>
</evidence>
<comment type="subcellular location">
    <subcellularLocation>
        <location evidence="2 19">Cell membrane</location>
        <topology evidence="2 19">Multi-pass membrane protein</topology>
    </subcellularLocation>
</comment>
<dbReference type="NCBIfam" id="NF001278">
    <property type="entry name" value="PRK00235.1-5"/>
    <property type="match status" value="1"/>
</dbReference>
<keyword evidence="12 19" id="KW-1133">Transmembrane helix</keyword>
<dbReference type="AlphaFoldDB" id="A0AA37W5Z1"/>
<gene>
    <name evidence="19 20" type="primary">cobS</name>
    <name evidence="20" type="ORF">GCM10007876_04160</name>
</gene>
<comment type="catalytic activity">
    <reaction evidence="17 19">
        <text>alpha-ribazole + adenosylcob(III)inamide-GDP = adenosylcob(III)alamin + GMP + H(+)</text>
        <dbReference type="Rhea" id="RHEA:16049"/>
        <dbReference type="ChEBI" id="CHEBI:10329"/>
        <dbReference type="ChEBI" id="CHEBI:15378"/>
        <dbReference type="ChEBI" id="CHEBI:18408"/>
        <dbReference type="ChEBI" id="CHEBI:58115"/>
        <dbReference type="ChEBI" id="CHEBI:60487"/>
        <dbReference type="EC" id="2.7.8.26"/>
    </reaction>
</comment>
<protein>
    <recommendedName>
        <fullName evidence="6 19">Adenosylcobinamide-GDP ribazoletransferase</fullName>
        <ecNumber evidence="5 19">2.7.8.26</ecNumber>
    </recommendedName>
    <alternativeName>
        <fullName evidence="16 19">Cobalamin synthase</fullName>
    </alternativeName>
    <alternativeName>
        <fullName evidence="15 19">Cobalamin-5'-phosphate synthase</fullName>
    </alternativeName>
</protein>
<evidence type="ECO:0000256" key="7">
    <source>
        <dbReference type="ARBA" id="ARBA00022475"/>
    </source>
</evidence>
<keyword evidence="9 19" id="KW-0808">Transferase</keyword>
<dbReference type="HAMAP" id="MF_00719">
    <property type="entry name" value="CobS"/>
    <property type="match status" value="1"/>
</dbReference>
<keyword evidence="10 19" id="KW-0812">Transmembrane</keyword>
<feature type="transmembrane region" description="Helical" evidence="19">
    <location>
        <begin position="231"/>
        <end position="253"/>
    </location>
</feature>
<keyword evidence="13 19" id="KW-0472">Membrane</keyword>
<evidence type="ECO:0000256" key="14">
    <source>
        <dbReference type="ARBA" id="ARBA00025228"/>
    </source>
</evidence>
<evidence type="ECO:0000256" key="15">
    <source>
        <dbReference type="ARBA" id="ARBA00032605"/>
    </source>
</evidence>
<keyword evidence="8 19" id="KW-0169">Cobalamin biosynthesis</keyword>
<comment type="function">
    <text evidence="14 19">Joins adenosylcobinamide-GDP and alpha-ribazole to generate adenosylcobalamin (Ado-cobalamin). Also synthesizes adenosylcobalamin 5'-phosphate from adenosylcobinamide-GDP and alpha-ribazole 5'-phosphate.</text>
</comment>
<comment type="catalytic activity">
    <reaction evidence="18 19">
        <text>alpha-ribazole 5'-phosphate + adenosylcob(III)inamide-GDP = adenosylcob(III)alamin 5'-phosphate + GMP + H(+)</text>
        <dbReference type="Rhea" id="RHEA:23560"/>
        <dbReference type="ChEBI" id="CHEBI:15378"/>
        <dbReference type="ChEBI" id="CHEBI:57918"/>
        <dbReference type="ChEBI" id="CHEBI:58115"/>
        <dbReference type="ChEBI" id="CHEBI:60487"/>
        <dbReference type="ChEBI" id="CHEBI:60493"/>
        <dbReference type="EC" id="2.7.8.26"/>
    </reaction>
</comment>
<proteinExistence type="inferred from homology"/>
<evidence type="ECO:0000256" key="13">
    <source>
        <dbReference type="ARBA" id="ARBA00023136"/>
    </source>
</evidence>
<keyword evidence="11 19" id="KW-0460">Magnesium</keyword>
<evidence type="ECO:0000256" key="9">
    <source>
        <dbReference type="ARBA" id="ARBA00022679"/>
    </source>
</evidence>
<dbReference type="EMBL" id="BSNM01000003">
    <property type="protein sequence ID" value="GLQ29938.1"/>
    <property type="molecule type" value="Genomic_DNA"/>
</dbReference>
<keyword evidence="7 19" id="KW-1003">Cell membrane</keyword>
<organism evidence="20 21">
    <name type="scientific">Litoribrevibacter albus</name>
    <dbReference type="NCBI Taxonomy" id="1473156"/>
    <lineage>
        <taxon>Bacteria</taxon>
        <taxon>Pseudomonadati</taxon>
        <taxon>Pseudomonadota</taxon>
        <taxon>Gammaproteobacteria</taxon>
        <taxon>Oceanospirillales</taxon>
        <taxon>Oceanospirillaceae</taxon>
        <taxon>Litoribrevibacter</taxon>
    </lineage>
</organism>
<evidence type="ECO:0000256" key="6">
    <source>
        <dbReference type="ARBA" id="ARBA00015850"/>
    </source>
</evidence>
<sequence>MNLKSFWVALQFFTLLPTPNLKNVENKDLADSVLWYPLVGAVIGALLWVLAALLMPWFSSLVVAGIVLLVWVAITGALHLDGLADCADAWMGGFGSKERTLEIMKDPVSGPIAVCVLITCLLLKFALIESLLSSSLACGLMVVPVIGRMSAVLLLLTTKYVREGGLGEALSQELDASKAWGILIVLALVTLVLQPVLALCLFTVSLAVFLGWRQRMIQRIEGCTGDTLGAMIELVELAALFGLALFIGVNIGLNG</sequence>
<evidence type="ECO:0000256" key="10">
    <source>
        <dbReference type="ARBA" id="ARBA00022692"/>
    </source>
</evidence>